<dbReference type="OrthoDB" id="4763428at2"/>
<evidence type="ECO:0000256" key="1">
    <source>
        <dbReference type="SAM" id="MobiDB-lite"/>
    </source>
</evidence>
<protein>
    <submittedName>
        <fullName evidence="2">Uncharacterized protein</fullName>
    </submittedName>
</protein>
<dbReference type="AlphaFoldDB" id="A0A1X0ABE1"/>
<feature type="compositionally biased region" description="Basic and acidic residues" evidence="1">
    <location>
        <begin position="46"/>
        <end position="56"/>
    </location>
</feature>
<keyword evidence="3" id="KW-1185">Reference proteome</keyword>
<comment type="caution">
    <text evidence="2">The sequence shown here is derived from an EMBL/GenBank/DDBJ whole genome shotgun (WGS) entry which is preliminary data.</text>
</comment>
<reference evidence="2 3" key="1">
    <citation type="submission" date="2017-02" db="EMBL/GenBank/DDBJ databases">
        <title>The new phylogeny of genus Mycobacterium.</title>
        <authorList>
            <person name="Tortoli E."/>
            <person name="Trovato A."/>
            <person name="Cirillo D.M."/>
        </authorList>
    </citation>
    <scope>NUCLEOTIDE SEQUENCE [LARGE SCALE GENOMIC DNA]</scope>
    <source>
        <strain evidence="2 3">RW6</strain>
    </source>
</reference>
<gene>
    <name evidence="2" type="ORF">BST13_30465</name>
</gene>
<dbReference type="RefSeq" id="WP_083168838.1">
    <property type="nucleotide sequence ID" value="NZ_MVHF01000045.1"/>
</dbReference>
<proteinExistence type="predicted"/>
<organism evidence="2 3">
    <name type="scientific">Mycobacterium aquaticum</name>
    <dbReference type="NCBI Taxonomy" id="1927124"/>
    <lineage>
        <taxon>Bacteria</taxon>
        <taxon>Bacillati</taxon>
        <taxon>Actinomycetota</taxon>
        <taxon>Actinomycetes</taxon>
        <taxon>Mycobacteriales</taxon>
        <taxon>Mycobacteriaceae</taxon>
        <taxon>Mycobacterium</taxon>
    </lineage>
</organism>
<dbReference type="EMBL" id="MVHF01000045">
    <property type="protein sequence ID" value="ORA27383.1"/>
    <property type="molecule type" value="Genomic_DNA"/>
</dbReference>
<dbReference type="Proteomes" id="UP000192448">
    <property type="component" value="Unassembled WGS sequence"/>
</dbReference>
<evidence type="ECO:0000313" key="3">
    <source>
        <dbReference type="Proteomes" id="UP000192448"/>
    </source>
</evidence>
<evidence type="ECO:0000313" key="2">
    <source>
        <dbReference type="EMBL" id="ORA27383.1"/>
    </source>
</evidence>
<accession>A0A1X0ABE1</accession>
<name>A0A1X0ABE1_9MYCO</name>
<sequence>MPPRASEVWIPFCFDELTPAESIPLSDPDGFIPYLTEKWPPSGRPHRVELQRDSRPNPKGVDGYVVFRVPPPPVEDTGRRWVKVDWSLLRPKPPTKKRKRE</sequence>
<feature type="region of interest" description="Disordered" evidence="1">
    <location>
        <begin position="42"/>
        <end position="64"/>
    </location>
</feature>